<feature type="compositionally biased region" description="Polar residues" evidence="1">
    <location>
        <begin position="26"/>
        <end position="36"/>
    </location>
</feature>
<evidence type="ECO:0000313" key="3">
    <source>
        <dbReference type="Proteomes" id="UP000018144"/>
    </source>
</evidence>
<proteinExistence type="predicted"/>
<protein>
    <submittedName>
        <fullName evidence="2">Uncharacterized protein</fullName>
    </submittedName>
</protein>
<accession>U4KUZ3</accession>
<organism evidence="2 3">
    <name type="scientific">Pyronema omphalodes (strain CBS 100304)</name>
    <name type="common">Pyronema confluens</name>
    <dbReference type="NCBI Taxonomy" id="1076935"/>
    <lineage>
        <taxon>Eukaryota</taxon>
        <taxon>Fungi</taxon>
        <taxon>Dikarya</taxon>
        <taxon>Ascomycota</taxon>
        <taxon>Pezizomycotina</taxon>
        <taxon>Pezizomycetes</taxon>
        <taxon>Pezizales</taxon>
        <taxon>Pyronemataceae</taxon>
        <taxon>Pyronema</taxon>
    </lineage>
</organism>
<dbReference type="AlphaFoldDB" id="U4KUZ3"/>
<name>U4KUZ3_PYROM</name>
<dbReference type="EMBL" id="HF935221">
    <property type="protein sequence ID" value="CCX04942.1"/>
    <property type="molecule type" value="Genomic_DNA"/>
</dbReference>
<dbReference type="Proteomes" id="UP000018144">
    <property type="component" value="Unassembled WGS sequence"/>
</dbReference>
<feature type="compositionally biased region" description="Basic and acidic residues" evidence="1">
    <location>
        <begin position="37"/>
        <end position="47"/>
    </location>
</feature>
<gene>
    <name evidence="2" type="ORF">PCON_04082</name>
</gene>
<evidence type="ECO:0000256" key="1">
    <source>
        <dbReference type="SAM" id="MobiDB-lite"/>
    </source>
</evidence>
<sequence>MEISKMLNPAPSNSEDRSKQQRKKLNQPTPTSTEAASQKDCEAEQRGKRGMPKEGLNTFRVKSQ</sequence>
<evidence type="ECO:0000313" key="2">
    <source>
        <dbReference type="EMBL" id="CCX04942.1"/>
    </source>
</evidence>
<reference evidence="2 3" key="1">
    <citation type="journal article" date="2013" name="PLoS Genet.">
        <title>The genome and development-dependent transcriptomes of Pyronema confluens: a window into fungal evolution.</title>
        <authorList>
            <person name="Traeger S."/>
            <person name="Altegoer F."/>
            <person name="Freitag M."/>
            <person name="Gabaldon T."/>
            <person name="Kempken F."/>
            <person name="Kumar A."/>
            <person name="Marcet-Houben M."/>
            <person name="Poggeler S."/>
            <person name="Stajich J.E."/>
            <person name="Nowrousian M."/>
        </authorList>
    </citation>
    <scope>NUCLEOTIDE SEQUENCE [LARGE SCALE GENOMIC DNA]</scope>
    <source>
        <strain evidence="3">CBS 100304</strain>
        <tissue evidence="2">Vegetative mycelium</tissue>
    </source>
</reference>
<feature type="region of interest" description="Disordered" evidence="1">
    <location>
        <begin position="1"/>
        <end position="64"/>
    </location>
</feature>
<keyword evidence="3" id="KW-1185">Reference proteome</keyword>